<dbReference type="NCBIfam" id="TIGR00231">
    <property type="entry name" value="small_GTP"/>
    <property type="match status" value="1"/>
</dbReference>
<dbReference type="SMART" id="SM00177">
    <property type="entry name" value="ARF"/>
    <property type="match status" value="1"/>
</dbReference>
<dbReference type="PROSITE" id="PS51421">
    <property type="entry name" value="RAS"/>
    <property type="match status" value="1"/>
</dbReference>
<dbReference type="Gene3D" id="3.40.50.300">
    <property type="entry name" value="P-loop containing nucleotide triphosphate hydrolases"/>
    <property type="match status" value="1"/>
</dbReference>
<evidence type="ECO:0000313" key="2">
    <source>
        <dbReference type="EMBL" id="CAG9331417.1"/>
    </source>
</evidence>
<evidence type="ECO:0000256" key="1">
    <source>
        <dbReference type="ARBA" id="ARBA00006270"/>
    </source>
</evidence>
<dbReference type="Pfam" id="PF00071">
    <property type="entry name" value="Ras"/>
    <property type="match status" value="1"/>
</dbReference>
<dbReference type="FunFam" id="3.40.50.300:FF:001447">
    <property type="entry name" value="Ras-related protein Rab-1B"/>
    <property type="match status" value="1"/>
</dbReference>
<dbReference type="PRINTS" id="PR00449">
    <property type="entry name" value="RASTRNSFRMNG"/>
</dbReference>
<dbReference type="GO" id="GO:0005525">
    <property type="term" value="F:GTP binding"/>
    <property type="evidence" value="ECO:0007669"/>
    <property type="project" value="InterPro"/>
</dbReference>
<accession>A0AAU9K0J8</accession>
<dbReference type="SMART" id="SM00176">
    <property type="entry name" value="RAN"/>
    <property type="match status" value="1"/>
</dbReference>
<dbReference type="InterPro" id="IPR001806">
    <property type="entry name" value="Small_GTPase"/>
</dbReference>
<keyword evidence="3" id="KW-1185">Reference proteome</keyword>
<dbReference type="SMART" id="SM00175">
    <property type="entry name" value="RAB"/>
    <property type="match status" value="1"/>
</dbReference>
<dbReference type="Proteomes" id="UP001162131">
    <property type="component" value="Unassembled WGS sequence"/>
</dbReference>
<dbReference type="InterPro" id="IPR027417">
    <property type="entry name" value="P-loop_NTPase"/>
</dbReference>
<dbReference type="SMART" id="SM00174">
    <property type="entry name" value="RHO"/>
    <property type="match status" value="1"/>
</dbReference>
<dbReference type="EMBL" id="CAJZBQ010000053">
    <property type="protein sequence ID" value="CAG9331417.1"/>
    <property type="molecule type" value="Genomic_DNA"/>
</dbReference>
<dbReference type="AlphaFoldDB" id="A0AAU9K0J8"/>
<reference evidence="2" key="1">
    <citation type="submission" date="2021-09" db="EMBL/GenBank/DDBJ databases">
        <authorList>
            <consortium name="AG Swart"/>
            <person name="Singh M."/>
            <person name="Singh A."/>
            <person name="Seah K."/>
            <person name="Emmerich C."/>
        </authorList>
    </citation>
    <scope>NUCLEOTIDE SEQUENCE</scope>
    <source>
        <strain evidence="2">ATCC30299</strain>
    </source>
</reference>
<comment type="similarity">
    <text evidence="1">Belongs to the small GTPase superfamily. Rab family.</text>
</comment>
<evidence type="ECO:0000313" key="3">
    <source>
        <dbReference type="Proteomes" id="UP001162131"/>
    </source>
</evidence>
<dbReference type="InterPro" id="IPR050209">
    <property type="entry name" value="Rab_GTPases_membrane_traffic"/>
</dbReference>
<protein>
    <submittedName>
        <fullName evidence="2">Uncharacterized protein</fullName>
    </submittedName>
</protein>
<dbReference type="PROSITE" id="PS51419">
    <property type="entry name" value="RAB"/>
    <property type="match status" value="1"/>
</dbReference>
<dbReference type="CDD" id="cd00154">
    <property type="entry name" value="Rab"/>
    <property type="match status" value="1"/>
</dbReference>
<dbReference type="SUPFAM" id="SSF52540">
    <property type="entry name" value="P-loop containing nucleoside triphosphate hydrolases"/>
    <property type="match status" value="1"/>
</dbReference>
<name>A0AAU9K0J8_9CILI</name>
<proteinExistence type="inferred from homology"/>
<dbReference type="SMART" id="SM00173">
    <property type="entry name" value="RAS"/>
    <property type="match status" value="1"/>
</dbReference>
<comment type="caution">
    <text evidence="2">The sequence shown here is derived from an EMBL/GenBank/DDBJ whole genome shotgun (WGS) entry which is preliminary data.</text>
</comment>
<gene>
    <name evidence="2" type="ORF">BSTOLATCC_MIC53487</name>
</gene>
<dbReference type="PANTHER" id="PTHR47979">
    <property type="entry name" value="DRAB11-RELATED"/>
    <property type="match status" value="1"/>
</dbReference>
<organism evidence="2 3">
    <name type="scientific">Blepharisma stoltei</name>
    <dbReference type="NCBI Taxonomy" id="1481888"/>
    <lineage>
        <taxon>Eukaryota</taxon>
        <taxon>Sar</taxon>
        <taxon>Alveolata</taxon>
        <taxon>Ciliophora</taxon>
        <taxon>Postciliodesmatophora</taxon>
        <taxon>Heterotrichea</taxon>
        <taxon>Heterotrichida</taxon>
        <taxon>Blepharismidae</taxon>
        <taxon>Blepharisma</taxon>
    </lineage>
</organism>
<dbReference type="GO" id="GO:0003924">
    <property type="term" value="F:GTPase activity"/>
    <property type="evidence" value="ECO:0007669"/>
    <property type="project" value="InterPro"/>
</dbReference>
<sequence>MSSYEEKGTINENFKVLIIGARNTGKTTILHKFLRSRISWPHYPTLGFEYHPYIWVHKPTNQTIRLQVWDTSGQNKYRQIILHHFQRVHGALVFFDLSDKNSFNELDNWYRDLRRVCGNYCAIILVGNKSDLPREISIQEAIDWAKKKNMYYLETSSMWDPLKEDDRLVGAITLFEKLITLVMEKHCKEVKTKISYHPQPRDSCFC</sequence>
<dbReference type="InterPro" id="IPR005225">
    <property type="entry name" value="Small_GTP-bd"/>
</dbReference>